<protein>
    <recommendedName>
        <fullName evidence="6">Putative aliphatic sulfonates-binding protein</fullName>
    </recommendedName>
</protein>
<dbReference type="GO" id="GO:0042626">
    <property type="term" value="F:ATPase-coupled transmembrane transporter activity"/>
    <property type="evidence" value="ECO:0007669"/>
    <property type="project" value="InterPro"/>
</dbReference>
<evidence type="ECO:0000313" key="8">
    <source>
        <dbReference type="EMBL" id="KPY49410.1"/>
    </source>
</evidence>
<reference evidence="8 9" key="1">
    <citation type="submission" date="2015-09" db="EMBL/GenBank/DDBJ databases">
        <title>Genome announcement of multiple Pseudomonas syringae strains.</title>
        <authorList>
            <person name="Thakur S."/>
            <person name="Wang P.W."/>
            <person name="Gong Y."/>
            <person name="Weir B.S."/>
            <person name="Guttman D.S."/>
        </authorList>
    </citation>
    <scope>NUCLEOTIDE SEQUENCE [LARGE SCALE GENOMIC DNA]</scope>
    <source>
        <strain evidence="8 9">ICMP3882</strain>
    </source>
</reference>
<evidence type="ECO:0000256" key="1">
    <source>
        <dbReference type="ARBA" id="ARBA00004418"/>
    </source>
</evidence>
<dbReference type="GO" id="GO:0016020">
    <property type="term" value="C:membrane"/>
    <property type="evidence" value="ECO:0007669"/>
    <property type="project" value="InterPro"/>
</dbReference>
<name>A0A0Q0ECH2_PSESI</name>
<keyword evidence="3" id="KW-0813">Transport</keyword>
<dbReference type="PATRIC" id="fig|55398.3.peg.1728"/>
<dbReference type="EMBL" id="LJRF01000059">
    <property type="protein sequence ID" value="KPY49410.1"/>
    <property type="molecule type" value="Genomic_DNA"/>
</dbReference>
<evidence type="ECO:0000256" key="5">
    <source>
        <dbReference type="ARBA" id="ARBA00055538"/>
    </source>
</evidence>
<evidence type="ECO:0000313" key="9">
    <source>
        <dbReference type="Proteomes" id="UP000050554"/>
    </source>
</evidence>
<dbReference type="SUPFAM" id="SSF53850">
    <property type="entry name" value="Periplasmic binding protein-like II"/>
    <property type="match status" value="1"/>
</dbReference>
<dbReference type="InterPro" id="IPR010067">
    <property type="entry name" value="ABC_SsuA_sub-bd"/>
</dbReference>
<dbReference type="Gene3D" id="3.40.190.10">
    <property type="entry name" value="Periplasmic binding protein-like II"/>
    <property type="match status" value="2"/>
</dbReference>
<dbReference type="NCBIfam" id="NF008588">
    <property type="entry name" value="PRK11553.1"/>
    <property type="match status" value="1"/>
</dbReference>
<dbReference type="PANTHER" id="PTHR30024">
    <property type="entry name" value="ALIPHATIC SULFONATES-BINDING PROTEIN-RELATED"/>
    <property type="match status" value="1"/>
</dbReference>
<comment type="function">
    <text evidence="5">Part of a binding-protein-dependent transport system for aliphatic sulfonates. Putative binding protein.</text>
</comment>
<dbReference type="InterPro" id="IPR001638">
    <property type="entry name" value="Solute-binding_3/MltF_N"/>
</dbReference>
<dbReference type="AlphaFoldDB" id="A0A0Q0ECH2"/>
<sequence>MVKENLMKPFAFIAAILAFIGLLNTASASEPDTLRIGLQKGSITLVLAKEHGLLEKRFPHTQIKWIEFPAGPQMLEALNIGSLDIASTGDIPPIFAQVAGADLVYIGAEPAKPQAETILVRNESPLHSVADLKGRKVAFQKGSSAHNVVLRVLNKAGLTFKDIQPIYLTPADARAAFENGSVDAWAIWDPYYSIALNEGHSRLLANGEGLGLSGPFYTARRGFADNNGAFVQSVLDELTAADALTRSQRAESIQILVRSMGLSEAVITQYLDHRPASPSLPITPEIVRAQQATADLFFDNHLVPKRVDIQQAVWNRP</sequence>
<dbReference type="Pfam" id="PF09084">
    <property type="entry name" value="NMT1"/>
    <property type="match status" value="1"/>
</dbReference>
<dbReference type="SMART" id="SM00062">
    <property type="entry name" value="PBPb"/>
    <property type="match status" value="1"/>
</dbReference>
<comment type="caution">
    <text evidence="8">The sequence shown here is derived from an EMBL/GenBank/DDBJ whole genome shotgun (WGS) entry which is preliminary data.</text>
</comment>
<accession>A0A0Q0ECH2</accession>
<dbReference type="CDD" id="cd13557">
    <property type="entry name" value="PBP2_SsuA"/>
    <property type="match status" value="1"/>
</dbReference>
<evidence type="ECO:0000256" key="3">
    <source>
        <dbReference type="ARBA" id="ARBA00022448"/>
    </source>
</evidence>
<proteinExistence type="inferred from homology"/>
<dbReference type="Proteomes" id="UP000050554">
    <property type="component" value="Unassembled WGS sequence"/>
</dbReference>
<dbReference type="NCBIfam" id="TIGR01728">
    <property type="entry name" value="SsuA_fam"/>
    <property type="match status" value="1"/>
</dbReference>
<comment type="subcellular location">
    <subcellularLocation>
        <location evidence="1">Periplasm</location>
    </subcellularLocation>
</comment>
<dbReference type="GO" id="GO:0042597">
    <property type="term" value="C:periplasmic space"/>
    <property type="evidence" value="ECO:0007669"/>
    <property type="project" value="UniProtKB-SubCell"/>
</dbReference>
<dbReference type="FunFam" id="3.40.190.10:FF:000050">
    <property type="entry name" value="Sulfonate ABC transporter substrate-binding protein"/>
    <property type="match status" value="1"/>
</dbReference>
<comment type="similarity">
    <text evidence="2">Belongs to the bacterial solute-binding protein SsuA/TauA family.</text>
</comment>
<evidence type="ECO:0000256" key="4">
    <source>
        <dbReference type="ARBA" id="ARBA00022729"/>
    </source>
</evidence>
<organism evidence="8 9">
    <name type="scientific">Pseudomonas syringae pv. ribicola</name>
    <dbReference type="NCBI Taxonomy" id="55398"/>
    <lineage>
        <taxon>Bacteria</taxon>
        <taxon>Pseudomonadati</taxon>
        <taxon>Pseudomonadota</taxon>
        <taxon>Gammaproteobacteria</taxon>
        <taxon>Pseudomonadales</taxon>
        <taxon>Pseudomonadaceae</taxon>
        <taxon>Pseudomonas</taxon>
    </lineage>
</organism>
<evidence type="ECO:0000256" key="6">
    <source>
        <dbReference type="ARBA" id="ARBA00070228"/>
    </source>
</evidence>
<evidence type="ECO:0000256" key="2">
    <source>
        <dbReference type="ARBA" id="ARBA00010742"/>
    </source>
</evidence>
<feature type="domain" description="Solute-binding protein family 3/N-terminal" evidence="7">
    <location>
        <begin position="33"/>
        <end position="254"/>
    </location>
</feature>
<evidence type="ECO:0000259" key="7">
    <source>
        <dbReference type="SMART" id="SM00062"/>
    </source>
</evidence>
<dbReference type="InterPro" id="IPR015168">
    <property type="entry name" value="SsuA/THI5"/>
</dbReference>
<dbReference type="PANTHER" id="PTHR30024:SF42">
    <property type="entry name" value="ALIPHATIC SULFONATES-BINDING PROTEIN-RELATED"/>
    <property type="match status" value="1"/>
</dbReference>
<keyword evidence="4" id="KW-0732">Signal</keyword>
<gene>
    <name evidence="8" type="ORF">ALO47_01377</name>
</gene>